<sequence length="104" mass="11765">MVSCVSSDHWFVVPTAQCDKNAQSPGENLFHITGYVFVTVAPHKLQEQEFCGSSSPYFLVYLCLVFCVRCIRCIFTETLCLVWFLIGIFRAAISDSVLSSECYF</sequence>
<evidence type="ECO:0000256" key="1">
    <source>
        <dbReference type="SAM" id="Phobius"/>
    </source>
</evidence>
<keyword evidence="1" id="KW-0812">Transmembrane</keyword>
<keyword evidence="3" id="KW-1185">Reference proteome</keyword>
<reference evidence="3" key="2">
    <citation type="journal article" date="2017" name="Nat. Plants">
        <title>The Aegilops tauschii genome reveals multiple impacts of transposons.</title>
        <authorList>
            <person name="Zhao G."/>
            <person name="Zou C."/>
            <person name="Li K."/>
            <person name="Wang K."/>
            <person name="Li T."/>
            <person name="Gao L."/>
            <person name="Zhang X."/>
            <person name="Wang H."/>
            <person name="Yang Z."/>
            <person name="Liu X."/>
            <person name="Jiang W."/>
            <person name="Mao L."/>
            <person name="Kong X."/>
            <person name="Jiao Y."/>
            <person name="Jia J."/>
        </authorList>
    </citation>
    <scope>NUCLEOTIDE SEQUENCE [LARGE SCALE GENOMIC DNA]</scope>
    <source>
        <strain evidence="3">cv. AL8/78</strain>
    </source>
</reference>
<name>A0A453NQ73_AEGTS</name>
<accession>A0A453NQ73</accession>
<dbReference type="Proteomes" id="UP000015105">
    <property type="component" value="Chromosome 6D"/>
</dbReference>
<dbReference type="AlphaFoldDB" id="A0A453NQ73"/>
<proteinExistence type="predicted"/>
<feature type="transmembrane region" description="Helical" evidence="1">
    <location>
        <begin position="58"/>
        <end position="86"/>
    </location>
</feature>
<reference evidence="2" key="3">
    <citation type="journal article" date="2017" name="Nature">
        <title>Genome sequence of the progenitor of the wheat D genome Aegilops tauschii.</title>
        <authorList>
            <person name="Luo M.C."/>
            <person name="Gu Y.Q."/>
            <person name="Puiu D."/>
            <person name="Wang H."/>
            <person name="Twardziok S.O."/>
            <person name="Deal K.R."/>
            <person name="Huo N."/>
            <person name="Zhu T."/>
            <person name="Wang L."/>
            <person name="Wang Y."/>
            <person name="McGuire P.E."/>
            <person name="Liu S."/>
            <person name="Long H."/>
            <person name="Ramasamy R.K."/>
            <person name="Rodriguez J.C."/>
            <person name="Van S.L."/>
            <person name="Yuan L."/>
            <person name="Wang Z."/>
            <person name="Xia Z."/>
            <person name="Xiao L."/>
            <person name="Anderson O.D."/>
            <person name="Ouyang S."/>
            <person name="Liang Y."/>
            <person name="Zimin A.V."/>
            <person name="Pertea G."/>
            <person name="Qi P."/>
            <person name="Bennetzen J.L."/>
            <person name="Dai X."/>
            <person name="Dawson M.W."/>
            <person name="Muller H.G."/>
            <person name="Kugler K."/>
            <person name="Rivarola-Duarte L."/>
            <person name="Spannagl M."/>
            <person name="Mayer K.F.X."/>
            <person name="Lu F.H."/>
            <person name="Bevan M.W."/>
            <person name="Leroy P."/>
            <person name="Li P."/>
            <person name="You F.M."/>
            <person name="Sun Q."/>
            <person name="Liu Z."/>
            <person name="Lyons E."/>
            <person name="Wicker T."/>
            <person name="Salzberg S.L."/>
            <person name="Devos K.M."/>
            <person name="Dvorak J."/>
        </authorList>
    </citation>
    <scope>NUCLEOTIDE SEQUENCE [LARGE SCALE GENOMIC DNA]</scope>
    <source>
        <strain evidence="2">cv. AL8/78</strain>
    </source>
</reference>
<keyword evidence="1" id="KW-0472">Membrane</keyword>
<keyword evidence="1" id="KW-1133">Transmembrane helix</keyword>
<organism evidence="2 3">
    <name type="scientific">Aegilops tauschii subsp. strangulata</name>
    <name type="common">Goatgrass</name>
    <dbReference type="NCBI Taxonomy" id="200361"/>
    <lineage>
        <taxon>Eukaryota</taxon>
        <taxon>Viridiplantae</taxon>
        <taxon>Streptophyta</taxon>
        <taxon>Embryophyta</taxon>
        <taxon>Tracheophyta</taxon>
        <taxon>Spermatophyta</taxon>
        <taxon>Magnoliopsida</taxon>
        <taxon>Liliopsida</taxon>
        <taxon>Poales</taxon>
        <taxon>Poaceae</taxon>
        <taxon>BOP clade</taxon>
        <taxon>Pooideae</taxon>
        <taxon>Triticodae</taxon>
        <taxon>Triticeae</taxon>
        <taxon>Triticinae</taxon>
        <taxon>Aegilops</taxon>
    </lineage>
</organism>
<reference evidence="3" key="1">
    <citation type="journal article" date="2014" name="Science">
        <title>Ancient hybridizations among the ancestral genomes of bread wheat.</title>
        <authorList>
            <consortium name="International Wheat Genome Sequencing Consortium,"/>
            <person name="Marcussen T."/>
            <person name="Sandve S.R."/>
            <person name="Heier L."/>
            <person name="Spannagl M."/>
            <person name="Pfeifer M."/>
            <person name="Jakobsen K.S."/>
            <person name="Wulff B.B."/>
            <person name="Steuernagel B."/>
            <person name="Mayer K.F."/>
            <person name="Olsen O.A."/>
        </authorList>
    </citation>
    <scope>NUCLEOTIDE SEQUENCE [LARGE SCALE GENOMIC DNA]</scope>
    <source>
        <strain evidence="3">cv. AL8/78</strain>
    </source>
</reference>
<dbReference type="Gramene" id="AET6Gv20446500.33">
    <property type="protein sequence ID" value="AET6Gv20446500.33"/>
    <property type="gene ID" value="AET6Gv20446500"/>
</dbReference>
<reference evidence="2" key="5">
    <citation type="journal article" date="2021" name="G3 (Bethesda)">
        <title>Aegilops tauschii genome assembly Aet v5.0 features greater sequence contiguity and improved annotation.</title>
        <authorList>
            <person name="Wang L."/>
            <person name="Zhu T."/>
            <person name="Rodriguez J.C."/>
            <person name="Deal K.R."/>
            <person name="Dubcovsky J."/>
            <person name="McGuire P.E."/>
            <person name="Lux T."/>
            <person name="Spannagl M."/>
            <person name="Mayer K.F.X."/>
            <person name="Baldrich P."/>
            <person name="Meyers B.C."/>
            <person name="Huo N."/>
            <person name="Gu Y.Q."/>
            <person name="Zhou H."/>
            <person name="Devos K.M."/>
            <person name="Bennetzen J.L."/>
            <person name="Unver T."/>
            <person name="Budak H."/>
            <person name="Gulick P.J."/>
            <person name="Galiba G."/>
            <person name="Kalapos B."/>
            <person name="Nelson D.R."/>
            <person name="Li P."/>
            <person name="You F.M."/>
            <person name="Luo M.C."/>
            <person name="Dvorak J."/>
        </authorList>
    </citation>
    <scope>NUCLEOTIDE SEQUENCE [LARGE SCALE GENOMIC DNA]</scope>
    <source>
        <strain evidence="2">cv. AL8/78</strain>
    </source>
</reference>
<evidence type="ECO:0000313" key="2">
    <source>
        <dbReference type="EnsemblPlants" id="AET6Gv20446500.33"/>
    </source>
</evidence>
<protein>
    <submittedName>
        <fullName evidence="2">Uncharacterized protein</fullName>
    </submittedName>
</protein>
<evidence type="ECO:0000313" key="3">
    <source>
        <dbReference type="Proteomes" id="UP000015105"/>
    </source>
</evidence>
<dbReference type="EnsemblPlants" id="AET6Gv20446500.33">
    <property type="protein sequence ID" value="AET6Gv20446500.33"/>
    <property type="gene ID" value="AET6Gv20446500"/>
</dbReference>
<reference evidence="2" key="4">
    <citation type="submission" date="2019-03" db="UniProtKB">
        <authorList>
            <consortium name="EnsemblPlants"/>
        </authorList>
    </citation>
    <scope>IDENTIFICATION</scope>
</reference>